<dbReference type="RefSeq" id="WP_345701604.1">
    <property type="nucleotide sequence ID" value="NZ_BAABIS010000001.1"/>
</dbReference>
<gene>
    <name evidence="1" type="ORF">GCM10023235_77380</name>
</gene>
<keyword evidence="2" id="KW-1185">Reference proteome</keyword>
<proteinExistence type="predicted"/>
<comment type="caution">
    <text evidence="1">The sequence shown here is derived from an EMBL/GenBank/DDBJ whole genome shotgun (WGS) entry which is preliminary data.</text>
</comment>
<dbReference type="EMBL" id="BAABIS010000001">
    <property type="protein sequence ID" value="GAA4884927.1"/>
    <property type="molecule type" value="Genomic_DNA"/>
</dbReference>
<protein>
    <submittedName>
        <fullName evidence="1">Uncharacterized protein</fullName>
    </submittedName>
</protein>
<evidence type="ECO:0000313" key="1">
    <source>
        <dbReference type="EMBL" id="GAA4884927.1"/>
    </source>
</evidence>
<organism evidence="1 2">
    <name type="scientific">Kitasatospora terrestris</name>
    <dbReference type="NCBI Taxonomy" id="258051"/>
    <lineage>
        <taxon>Bacteria</taxon>
        <taxon>Bacillati</taxon>
        <taxon>Actinomycetota</taxon>
        <taxon>Actinomycetes</taxon>
        <taxon>Kitasatosporales</taxon>
        <taxon>Streptomycetaceae</taxon>
        <taxon>Kitasatospora</taxon>
    </lineage>
</organism>
<sequence length="133" mass="13861">MSIDLRFAGAGDPSVDPEFLVAVGVWLPYPDSAPHPALDGEPIGYVAAGLWPELRGMSGALDPAAARADPTGAACDLLRLLALSAVPERGAAWGRRTAPVADLGRRPVLFRRVGRDRGPVIARTGWPEAGAGE</sequence>
<accession>A0ABP9ET60</accession>
<reference evidence="2" key="1">
    <citation type="journal article" date="2019" name="Int. J. Syst. Evol. Microbiol.">
        <title>The Global Catalogue of Microorganisms (GCM) 10K type strain sequencing project: providing services to taxonomists for standard genome sequencing and annotation.</title>
        <authorList>
            <consortium name="The Broad Institute Genomics Platform"/>
            <consortium name="The Broad Institute Genome Sequencing Center for Infectious Disease"/>
            <person name="Wu L."/>
            <person name="Ma J."/>
        </authorList>
    </citation>
    <scope>NUCLEOTIDE SEQUENCE [LARGE SCALE GENOMIC DNA]</scope>
    <source>
        <strain evidence="2">JCM 13006</strain>
    </source>
</reference>
<name>A0ABP9ET60_9ACTN</name>
<dbReference type="Proteomes" id="UP001501752">
    <property type="component" value="Unassembled WGS sequence"/>
</dbReference>
<evidence type="ECO:0000313" key="2">
    <source>
        <dbReference type="Proteomes" id="UP001501752"/>
    </source>
</evidence>